<protein>
    <submittedName>
        <fullName evidence="2">CHAT domain-containing protein</fullName>
    </submittedName>
</protein>
<dbReference type="SUPFAM" id="SSF48452">
    <property type="entry name" value="TPR-like"/>
    <property type="match status" value="1"/>
</dbReference>
<reference evidence="2" key="1">
    <citation type="submission" date="2021-01" db="EMBL/GenBank/DDBJ databases">
        <title>Whole genome shotgun sequence of Virgisporangium ochraceum NBRC 16418.</title>
        <authorList>
            <person name="Komaki H."/>
            <person name="Tamura T."/>
        </authorList>
    </citation>
    <scope>NUCLEOTIDE SEQUENCE</scope>
    <source>
        <strain evidence="2">NBRC 16418</strain>
    </source>
</reference>
<dbReference type="InterPro" id="IPR011990">
    <property type="entry name" value="TPR-like_helical_dom_sf"/>
</dbReference>
<feature type="domain" description="CHAT" evidence="1">
    <location>
        <begin position="621"/>
        <end position="869"/>
    </location>
</feature>
<gene>
    <name evidence="2" type="ORF">Voc01_032600</name>
</gene>
<evidence type="ECO:0000313" key="2">
    <source>
        <dbReference type="EMBL" id="GIJ68343.1"/>
    </source>
</evidence>
<sequence length="872" mass="92813">MVTGTADGLLSEAEDAYSGVTTHPARYIALATDIIDRARKVPDYEALVVAMRALAWGRHAKFDNAGAKRLLDQAVRLAERHRLPRRLGEVLVSRAVALHELGRLADAMRDLRRAEPLVAPDQRPDLLMQLALLHHTRGRLTEAVGLYRRALGDPLCPPVIRVKAAINMSDAQIRLGQPRAALEHLVRAMEPARDLGGIVHAWVTHMLALASFNAGQVSEGMRRFEEAGALHVAAGVPLGEHYMDYSDALVDLRLDEEAAAVALLAADDFDRTGSRLMAAEARLRCARLALARGDIGRARSEADTALREFRRQRRAAWVARAAVVEVEASGFSYDALRRLRRAAATLERLGLRANAVEAHLVAGRAALMLERRAVARSHLLAAGRLSQGQPLLVRLRGRVASALLGPSPSVLRHCRAGLADLARHRAALPSVELRVLAAGHGAELGDLGLRALLSAGAPPARVLTWLERTRAASLLTVAPAVPEVEGEVLALRAVEQELKAAKRQRGEEPRELLARQSALEASIRRRSWALDHTGDPVLDLVSVNGLRHLLDGGWLVEYAAVDGRVVAVVLDPRRTTLVDLGPLDPVRREIDSVLFAQRRMLRGGKLLAQARATADEGIAVLAKLLVEPLGLPPGVPVVVVPSGPLLRVPWSPLVAAPVSVAPSATFWARGRGLGTPSRPALAQDSPTLPRVALVAGPGLPGAAREVAALRAIHPGATALAPPDSTVEATVDLVRGADLAHLACHGRLRSDNPLFSALELSDGALTLHEMFSRGVAPHRVIMAACDSGVERPYEGGEVLGFVSAMMARGTAGMVAAGLPVPDGASVAAMTALHEGTARGLPLSEALYEARSAVATEGPAEYVAWCTLTAYGAA</sequence>
<dbReference type="InterPro" id="IPR024983">
    <property type="entry name" value="CHAT_dom"/>
</dbReference>
<name>A0A8J3ZSR4_9ACTN</name>
<dbReference type="AlphaFoldDB" id="A0A8J3ZSR4"/>
<dbReference type="Gene3D" id="1.25.40.10">
    <property type="entry name" value="Tetratricopeptide repeat domain"/>
    <property type="match status" value="2"/>
</dbReference>
<evidence type="ECO:0000313" key="3">
    <source>
        <dbReference type="Proteomes" id="UP000635606"/>
    </source>
</evidence>
<keyword evidence="3" id="KW-1185">Reference proteome</keyword>
<dbReference type="Proteomes" id="UP000635606">
    <property type="component" value="Unassembled WGS sequence"/>
</dbReference>
<accession>A0A8J3ZSR4</accession>
<dbReference type="RefSeq" id="WP_203928289.1">
    <property type="nucleotide sequence ID" value="NZ_BOPH01000039.1"/>
</dbReference>
<proteinExistence type="predicted"/>
<dbReference type="Pfam" id="PF12770">
    <property type="entry name" value="CHAT"/>
    <property type="match status" value="1"/>
</dbReference>
<organism evidence="2 3">
    <name type="scientific">Virgisporangium ochraceum</name>
    <dbReference type="NCBI Taxonomy" id="65505"/>
    <lineage>
        <taxon>Bacteria</taxon>
        <taxon>Bacillati</taxon>
        <taxon>Actinomycetota</taxon>
        <taxon>Actinomycetes</taxon>
        <taxon>Micromonosporales</taxon>
        <taxon>Micromonosporaceae</taxon>
        <taxon>Virgisporangium</taxon>
    </lineage>
</organism>
<dbReference type="EMBL" id="BOPH01000039">
    <property type="protein sequence ID" value="GIJ68343.1"/>
    <property type="molecule type" value="Genomic_DNA"/>
</dbReference>
<evidence type="ECO:0000259" key="1">
    <source>
        <dbReference type="Pfam" id="PF12770"/>
    </source>
</evidence>
<comment type="caution">
    <text evidence="2">The sequence shown here is derived from an EMBL/GenBank/DDBJ whole genome shotgun (WGS) entry which is preliminary data.</text>
</comment>